<feature type="region of interest" description="Disordered" evidence="1">
    <location>
        <begin position="296"/>
        <end position="315"/>
    </location>
</feature>
<name>A0A3M2IZ57_9CELL</name>
<dbReference type="OrthoDB" id="7838374at2"/>
<dbReference type="EMBL" id="RFFI01000113">
    <property type="protein sequence ID" value="RMI05086.1"/>
    <property type="molecule type" value="Genomic_DNA"/>
</dbReference>
<feature type="domain" description="A-factor biosynthesis hotdog" evidence="2">
    <location>
        <begin position="10"/>
        <end position="147"/>
    </location>
</feature>
<reference evidence="3 4" key="1">
    <citation type="submission" date="2018-10" db="EMBL/GenBank/DDBJ databases">
        <title>Isolation, diversity and antifungal activity of actinobacteria from wheat.</title>
        <authorList>
            <person name="Han C."/>
        </authorList>
    </citation>
    <scope>NUCLEOTIDE SEQUENCE [LARGE SCALE GENOMIC DNA]</scope>
    <source>
        <strain evidence="3 4">NEAU-YY56</strain>
    </source>
</reference>
<dbReference type="AlphaFoldDB" id="A0A3M2IZ57"/>
<evidence type="ECO:0000259" key="2">
    <source>
        <dbReference type="Pfam" id="PF03756"/>
    </source>
</evidence>
<proteinExistence type="predicted"/>
<accession>A0A3M2IZ57</accession>
<dbReference type="RefSeq" id="WP_122150766.1">
    <property type="nucleotide sequence ID" value="NZ_RFFI01000113.1"/>
</dbReference>
<protein>
    <recommendedName>
        <fullName evidence="2">A-factor biosynthesis hotdog domain-containing protein</fullName>
    </recommendedName>
</protein>
<evidence type="ECO:0000256" key="1">
    <source>
        <dbReference type="SAM" id="MobiDB-lite"/>
    </source>
</evidence>
<organism evidence="3 4">
    <name type="scientific">Cellulomonas triticagri</name>
    <dbReference type="NCBI Taxonomy" id="2483352"/>
    <lineage>
        <taxon>Bacteria</taxon>
        <taxon>Bacillati</taxon>
        <taxon>Actinomycetota</taxon>
        <taxon>Actinomycetes</taxon>
        <taxon>Micrococcales</taxon>
        <taxon>Cellulomonadaceae</taxon>
        <taxon>Cellulomonas</taxon>
    </lineage>
</organism>
<sequence length="315" mass="33533">MHRSSFDQRYVHKLDPWAVLVTDVHAPHEGATLDPQTTWTVGVTLPLGTEHPVYAQQSAVLLALEAFRQAGTALAHVAGGVPLGHAFVATRVAMRWTADPSALTGDVPARFAFRTLHAEHRRGTLVQHQFDATVTIDDVVVAHASGDLQCVDPRVHARLRSGAATWQDVEQRHDPSVLLDVRTTPGALDATLGWDADDRMTFDHGVDHLPAMHLARAAVTAHLLLTAAPVVTAVDIRCTRYVELTDAATVQAEREPVEAGSGTRTRIVQGDGAAAVIVCGTEPVDPVRRACAPAANLAPTPSPAPTPHHLGTPAA</sequence>
<gene>
    <name evidence="3" type="ORF">EBM89_16630</name>
</gene>
<dbReference type="InterPro" id="IPR005509">
    <property type="entry name" value="AfsA_hotdog_dom"/>
</dbReference>
<evidence type="ECO:0000313" key="4">
    <source>
        <dbReference type="Proteomes" id="UP000269289"/>
    </source>
</evidence>
<evidence type="ECO:0000313" key="3">
    <source>
        <dbReference type="EMBL" id="RMI05086.1"/>
    </source>
</evidence>
<dbReference type="Proteomes" id="UP000269289">
    <property type="component" value="Unassembled WGS sequence"/>
</dbReference>
<comment type="caution">
    <text evidence="3">The sequence shown here is derived from an EMBL/GenBank/DDBJ whole genome shotgun (WGS) entry which is preliminary data.</text>
</comment>
<dbReference type="Pfam" id="PF03756">
    <property type="entry name" value="AfsA"/>
    <property type="match status" value="1"/>
</dbReference>
<keyword evidence="4" id="KW-1185">Reference proteome</keyword>